<dbReference type="InterPro" id="IPR000023">
    <property type="entry name" value="Phosphofructokinase_dom"/>
</dbReference>
<dbReference type="Proteomes" id="UP000070544">
    <property type="component" value="Unassembled WGS sequence"/>
</dbReference>
<dbReference type="Pfam" id="PF00365">
    <property type="entry name" value="PFK"/>
    <property type="match status" value="2"/>
</dbReference>
<dbReference type="GO" id="GO:0003872">
    <property type="term" value="F:6-phosphofructokinase activity"/>
    <property type="evidence" value="ECO:0007669"/>
    <property type="project" value="UniProtKB-EC"/>
</dbReference>
<dbReference type="GO" id="GO:0030388">
    <property type="term" value="P:fructose 1,6-bisphosphate metabolic process"/>
    <property type="evidence" value="ECO:0007669"/>
    <property type="project" value="TreeGrafter"/>
</dbReference>
<dbReference type="STRING" id="1344416.A0A139ABG4"/>
<evidence type="ECO:0000256" key="1">
    <source>
        <dbReference type="ARBA" id="ARBA00022679"/>
    </source>
</evidence>
<dbReference type="Gene3D" id="3.40.50.460">
    <property type="entry name" value="Phosphofructokinase domain"/>
    <property type="match status" value="1"/>
</dbReference>
<proteinExistence type="predicted"/>
<keyword evidence="2" id="KW-0479">Metal-binding</keyword>
<dbReference type="GO" id="GO:0061621">
    <property type="term" value="P:canonical glycolysis"/>
    <property type="evidence" value="ECO:0007669"/>
    <property type="project" value="TreeGrafter"/>
</dbReference>
<name>A0A139ABG4_GONPJ</name>
<dbReference type="InterPro" id="IPR035966">
    <property type="entry name" value="PKF_sf"/>
</dbReference>
<feature type="domain" description="Phosphofructokinase" evidence="6">
    <location>
        <begin position="64"/>
        <end position="151"/>
    </location>
</feature>
<dbReference type="UniPathway" id="UPA00109">
    <property type="reaction ID" value="UER00182"/>
</dbReference>
<keyword evidence="4" id="KW-0460">Magnesium</keyword>
<reference evidence="7 8" key="1">
    <citation type="journal article" date="2015" name="Genome Biol. Evol.">
        <title>Phylogenomic analyses indicate that early fungi evolved digesting cell walls of algal ancestors of land plants.</title>
        <authorList>
            <person name="Chang Y."/>
            <person name="Wang S."/>
            <person name="Sekimoto S."/>
            <person name="Aerts A.L."/>
            <person name="Choi C."/>
            <person name="Clum A."/>
            <person name="LaButti K.M."/>
            <person name="Lindquist E.A."/>
            <person name="Yee Ngan C."/>
            <person name="Ohm R.A."/>
            <person name="Salamov A.A."/>
            <person name="Grigoriev I.V."/>
            <person name="Spatafora J.W."/>
            <person name="Berbee M.L."/>
        </authorList>
    </citation>
    <scope>NUCLEOTIDE SEQUENCE [LARGE SCALE GENOMIC DNA]</scope>
    <source>
        <strain evidence="7 8">JEL478</strain>
    </source>
</reference>
<evidence type="ECO:0000256" key="2">
    <source>
        <dbReference type="ARBA" id="ARBA00022723"/>
    </source>
</evidence>
<keyword evidence="8" id="KW-1185">Reference proteome</keyword>
<dbReference type="OrthoDB" id="5559940at2759"/>
<dbReference type="GO" id="GO:0046872">
    <property type="term" value="F:metal ion binding"/>
    <property type="evidence" value="ECO:0007669"/>
    <property type="project" value="UniProtKB-KW"/>
</dbReference>
<dbReference type="AlphaFoldDB" id="A0A139ABG4"/>
<comment type="catalytic activity">
    <reaction evidence="5">
        <text>beta-D-fructose 6-phosphate + ATP = beta-D-fructose 1,6-bisphosphate + ADP + H(+)</text>
        <dbReference type="Rhea" id="RHEA:16109"/>
        <dbReference type="ChEBI" id="CHEBI:15378"/>
        <dbReference type="ChEBI" id="CHEBI:30616"/>
        <dbReference type="ChEBI" id="CHEBI:32966"/>
        <dbReference type="ChEBI" id="CHEBI:57634"/>
        <dbReference type="ChEBI" id="CHEBI:456216"/>
        <dbReference type="EC" id="2.7.1.11"/>
    </reaction>
</comment>
<dbReference type="GO" id="GO:0070095">
    <property type="term" value="F:fructose-6-phosphate binding"/>
    <property type="evidence" value="ECO:0007669"/>
    <property type="project" value="TreeGrafter"/>
</dbReference>
<dbReference type="GO" id="GO:0005524">
    <property type="term" value="F:ATP binding"/>
    <property type="evidence" value="ECO:0007669"/>
    <property type="project" value="TreeGrafter"/>
</dbReference>
<dbReference type="GO" id="GO:0016208">
    <property type="term" value="F:AMP binding"/>
    <property type="evidence" value="ECO:0007669"/>
    <property type="project" value="TreeGrafter"/>
</dbReference>
<organism evidence="7 8">
    <name type="scientific">Gonapodya prolifera (strain JEL478)</name>
    <name type="common">Monoblepharis prolifera</name>
    <dbReference type="NCBI Taxonomy" id="1344416"/>
    <lineage>
        <taxon>Eukaryota</taxon>
        <taxon>Fungi</taxon>
        <taxon>Fungi incertae sedis</taxon>
        <taxon>Chytridiomycota</taxon>
        <taxon>Chytridiomycota incertae sedis</taxon>
        <taxon>Monoblepharidomycetes</taxon>
        <taxon>Monoblepharidales</taxon>
        <taxon>Gonapodyaceae</taxon>
        <taxon>Gonapodya</taxon>
    </lineage>
</organism>
<dbReference type="EMBL" id="KQ965772">
    <property type="protein sequence ID" value="KXS13984.1"/>
    <property type="molecule type" value="Genomic_DNA"/>
</dbReference>
<protein>
    <submittedName>
        <fullName evidence="7">Phosphofructokinase</fullName>
    </submittedName>
</protein>
<keyword evidence="3 7" id="KW-0418">Kinase</keyword>
<dbReference type="SUPFAM" id="SSF53784">
    <property type="entry name" value="Phosphofructokinase"/>
    <property type="match status" value="1"/>
</dbReference>
<dbReference type="GO" id="GO:0042802">
    <property type="term" value="F:identical protein binding"/>
    <property type="evidence" value="ECO:0007669"/>
    <property type="project" value="TreeGrafter"/>
</dbReference>
<dbReference type="GO" id="GO:0005945">
    <property type="term" value="C:6-phosphofructokinase complex"/>
    <property type="evidence" value="ECO:0007669"/>
    <property type="project" value="TreeGrafter"/>
</dbReference>
<accession>A0A139ABG4</accession>
<gene>
    <name evidence="7" type="ORF">M427DRAFT_45287</name>
</gene>
<dbReference type="GO" id="GO:0048029">
    <property type="term" value="F:monosaccharide binding"/>
    <property type="evidence" value="ECO:0007669"/>
    <property type="project" value="TreeGrafter"/>
</dbReference>
<dbReference type="PANTHER" id="PTHR13697:SF4">
    <property type="entry name" value="ATP-DEPENDENT 6-PHOSPHOFRUCTOKINASE"/>
    <property type="match status" value="1"/>
</dbReference>
<feature type="domain" description="Phosphofructokinase" evidence="6">
    <location>
        <begin position="162"/>
        <end position="219"/>
    </location>
</feature>
<dbReference type="Gene3D" id="3.40.50.450">
    <property type="match status" value="1"/>
</dbReference>
<evidence type="ECO:0000313" key="8">
    <source>
        <dbReference type="Proteomes" id="UP000070544"/>
    </source>
</evidence>
<keyword evidence="1" id="KW-0808">Transferase</keyword>
<dbReference type="GO" id="GO:0006002">
    <property type="term" value="P:fructose 6-phosphate metabolic process"/>
    <property type="evidence" value="ECO:0007669"/>
    <property type="project" value="TreeGrafter"/>
</dbReference>
<evidence type="ECO:0000259" key="6">
    <source>
        <dbReference type="Pfam" id="PF00365"/>
    </source>
</evidence>
<evidence type="ECO:0000256" key="4">
    <source>
        <dbReference type="ARBA" id="ARBA00022842"/>
    </source>
</evidence>
<evidence type="ECO:0000313" key="7">
    <source>
        <dbReference type="EMBL" id="KXS13984.1"/>
    </source>
</evidence>
<evidence type="ECO:0000256" key="5">
    <source>
        <dbReference type="ARBA" id="ARBA00048070"/>
    </source>
</evidence>
<sequence length="301" mass="32338">MIGISHNEITKVPPQEAVALTMAGADAIKKKDFGRLVDTALKEKDDLKSTSVAAVHKLPSAPAKDNFPGLLEGKIRALRWEEVHDWATIGGSKLGASQDHPSLAELHGRGSNSRRRAMDALAIKNAIKQQRLDGLMIVGGFEGFAASAALKTVDVATRRTGLMQSAGSNPRRVFVVRVMYGESGYLATTSGLAAGAMTAFTPVHEPSLRTLYSDVTFLSSMQGRALRDLAYFGATALPIDLHVRYIRERSLTQPQAGRLIIRNEKAGGTAFTTQSVASILNREGQGLFDVRVAVLGHLQHG</sequence>
<dbReference type="PANTHER" id="PTHR13697">
    <property type="entry name" value="PHOSPHOFRUCTOKINASE"/>
    <property type="match status" value="1"/>
</dbReference>
<evidence type="ECO:0000256" key="3">
    <source>
        <dbReference type="ARBA" id="ARBA00022777"/>
    </source>
</evidence>